<dbReference type="GeneTree" id="ENSGT00980000198805"/>
<evidence type="ECO:0000313" key="1">
    <source>
        <dbReference type="Ensembl" id="ENSSPAP00000019216.1"/>
    </source>
</evidence>
<organism evidence="1">
    <name type="scientific">Stegastes partitus</name>
    <name type="common">bicolor damselfish</name>
    <dbReference type="NCBI Taxonomy" id="144197"/>
    <lineage>
        <taxon>Eukaryota</taxon>
        <taxon>Metazoa</taxon>
        <taxon>Chordata</taxon>
        <taxon>Craniata</taxon>
        <taxon>Vertebrata</taxon>
        <taxon>Euteleostomi</taxon>
        <taxon>Actinopterygii</taxon>
        <taxon>Neopterygii</taxon>
        <taxon>Teleostei</taxon>
        <taxon>Neoteleostei</taxon>
        <taxon>Acanthomorphata</taxon>
        <taxon>Ovalentaria</taxon>
        <taxon>Pomacentridae</taxon>
        <taxon>Stegastes</taxon>
    </lineage>
</organism>
<proteinExistence type="predicted"/>
<dbReference type="Ensembl" id="ENSSPAT00000019508.1">
    <property type="protein sequence ID" value="ENSSPAP00000019216.1"/>
    <property type="gene ID" value="ENSSPAG00000014498.1"/>
</dbReference>
<accession>A0A3B5AFN6</accession>
<dbReference type="AlphaFoldDB" id="A0A3B5AFN6"/>
<protein>
    <submittedName>
        <fullName evidence="1">Uncharacterized protein</fullName>
    </submittedName>
</protein>
<reference evidence="1" key="1">
    <citation type="submission" date="2023-09" db="UniProtKB">
        <authorList>
            <consortium name="Ensembl"/>
        </authorList>
    </citation>
    <scope>IDENTIFICATION</scope>
</reference>
<name>A0A3B5AFN6_9TELE</name>
<sequence length="189" mass="21199">MFVGLNLQLQLVHQVLKASHVLAVFLSLVGELFDSAFILANPLNGLCSPLLLHFQLVLQLFDASFQFLELLPATLHCNLLGLIQSVLQVFDCLLHVLLHALQMGTSLELSVTLHLLLDPQGLISAPGLRFQRRLKRLEHSLIVPLGLLHFLVFLSHFTLHVSLHLVELQLGSEDLALFMFQRTFCLLQS</sequence>